<dbReference type="Pfam" id="PF01477">
    <property type="entry name" value="PLAT"/>
    <property type="match status" value="1"/>
</dbReference>
<proteinExistence type="inferred from homology"/>
<evidence type="ECO:0000256" key="7">
    <source>
        <dbReference type="SAM" id="MobiDB-lite"/>
    </source>
</evidence>
<dbReference type="STRING" id="64144.ENSATEP00000032110"/>
<dbReference type="Pfam" id="PF03455">
    <property type="entry name" value="dDENN"/>
    <property type="match status" value="1"/>
</dbReference>
<reference evidence="11" key="1">
    <citation type="submission" date="2021-04" db="EMBL/GenBank/DDBJ databases">
        <authorList>
            <consortium name="Wellcome Sanger Institute Data Sharing"/>
        </authorList>
    </citation>
    <scope>NUCLEOTIDE SEQUENCE [LARGE SCALE GENOMIC DNA]</scope>
</reference>
<dbReference type="PANTHER" id="PTHR46070">
    <property type="entry name" value="PINSTRIPE, ISOFORM A"/>
    <property type="match status" value="1"/>
</dbReference>
<dbReference type="InterPro" id="IPR001024">
    <property type="entry name" value="PLAT/LH2_dom"/>
</dbReference>
<reference evidence="11" key="3">
    <citation type="submission" date="2025-09" db="UniProtKB">
        <authorList>
            <consortium name="Ensembl"/>
        </authorList>
    </citation>
    <scope>IDENTIFICATION</scope>
</reference>
<feature type="region of interest" description="Disordered" evidence="7">
    <location>
        <begin position="732"/>
        <end position="752"/>
    </location>
</feature>
<organism evidence="11 12">
    <name type="scientific">Anabas testudineus</name>
    <name type="common">Climbing perch</name>
    <name type="synonym">Anthias testudineus</name>
    <dbReference type="NCBI Taxonomy" id="64144"/>
    <lineage>
        <taxon>Eukaryota</taxon>
        <taxon>Metazoa</taxon>
        <taxon>Chordata</taxon>
        <taxon>Craniata</taxon>
        <taxon>Vertebrata</taxon>
        <taxon>Euteleostomi</taxon>
        <taxon>Actinopterygii</taxon>
        <taxon>Neopterygii</taxon>
        <taxon>Teleostei</taxon>
        <taxon>Neoteleostei</taxon>
        <taxon>Acanthomorphata</taxon>
        <taxon>Anabantaria</taxon>
        <taxon>Anabantiformes</taxon>
        <taxon>Anabantoidei</taxon>
        <taxon>Anabantidae</taxon>
        <taxon>Anabas</taxon>
    </lineage>
</organism>
<dbReference type="GO" id="GO:0005085">
    <property type="term" value="F:guanyl-nucleotide exchange factor activity"/>
    <property type="evidence" value="ECO:0007669"/>
    <property type="project" value="UniProtKB-KW"/>
</dbReference>
<dbReference type="CDD" id="cd17677">
    <property type="entry name" value="RUN1_DENND5"/>
    <property type="match status" value="1"/>
</dbReference>
<accession>A0A3Q1JGJ6</accession>
<evidence type="ECO:0008006" key="13">
    <source>
        <dbReference type="Google" id="ProtNLM"/>
    </source>
</evidence>
<keyword evidence="3" id="KW-0344">Guanine-nucleotide releasing factor</keyword>
<dbReference type="SUPFAM" id="SSF49723">
    <property type="entry name" value="Lipase/lipooxygenase domain (PLAT/LH2 domain)"/>
    <property type="match status" value="1"/>
</dbReference>
<dbReference type="InterPro" id="IPR043153">
    <property type="entry name" value="DENN_C"/>
</dbReference>
<dbReference type="Gene3D" id="1.20.58.900">
    <property type="match status" value="3"/>
</dbReference>
<dbReference type="Pfam" id="PF02141">
    <property type="entry name" value="DENN"/>
    <property type="match status" value="1"/>
</dbReference>
<dbReference type="Proteomes" id="UP000265040">
    <property type="component" value="Chromosome 6"/>
</dbReference>
<dbReference type="Pfam" id="PF02759">
    <property type="entry name" value="RUN"/>
    <property type="match status" value="2"/>
</dbReference>
<dbReference type="AlphaFoldDB" id="A0A3Q1JGJ6"/>
<dbReference type="InterPro" id="IPR001194">
    <property type="entry name" value="cDENN_dom"/>
</dbReference>
<dbReference type="Gene3D" id="3.40.50.11500">
    <property type="match status" value="1"/>
</dbReference>
<dbReference type="Ensembl" id="ENSATET00000032581.3">
    <property type="protein sequence ID" value="ENSATEP00000032110.2"/>
    <property type="gene ID" value="ENSATEG00000022110.3"/>
</dbReference>
<evidence type="ECO:0000256" key="5">
    <source>
        <dbReference type="ARBA" id="ARBA00023136"/>
    </source>
</evidence>
<dbReference type="SUPFAM" id="SSF140741">
    <property type="entry name" value="RUN domain-like"/>
    <property type="match status" value="2"/>
</dbReference>
<feature type="domain" description="RUN" evidence="10">
    <location>
        <begin position="691"/>
        <end position="852"/>
    </location>
</feature>
<comment type="similarity">
    <text evidence="2">Belongs to the RAB6IP1 family.</text>
</comment>
<dbReference type="InterPro" id="IPR047277">
    <property type="entry name" value="PLAT_RAB6IP1"/>
</dbReference>
<protein>
    <recommendedName>
        <fullName evidence="13">DENN domain containing 5B</fullName>
    </recommendedName>
</protein>
<gene>
    <name evidence="11" type="primary">DENND5B</name>
</gene>
<dbReference type="InterPro" id="IPR047278">
    <property type="entry name" value="DEN5A/B"/>
</dbReference>
<feature type="domain" description="PLAT" evidence="8">
    <location>
        <begin position="854"/>
        <end position="962"/>
    </location>
</feature>
<dbReference type="PROSITE" id="PS50095">
    <property type="entry name" value="PLAT"/>
    <property type="match status" value="1"/>
</dbReference>
<keyword evidence="5" id="KW-0472">Membrane</keyword>
<feature type="compositionally biased region" description="Low complexity" evidence="7">
    <location>
        <begin position="68"/>
        <end position="85"/>
    </location>
</feature>
<sequence length="1191" mass="133147">MLCMPRGLSFRTQADRLDPQFHSFTISFDDGTRSYGFVHTFYEEVTSAQIITAMQTLYQMHHVEHHSSSSASSPSSSSSSASSPSTCSMDSLVSSMDESDAESLAGVSGCLGCAGSFEPARDTLYVSKALCLISPLPFLQASRQFLSQLHQAVTSQTAPPLPLESYIHNILYEVPLPPPGRSLRFHGVQGPIVCQRPGADELPLGEYPLGEAFSLLGVDNMVQLLTCALLETQILLYSQDYQRLMTIAEGVTTLLFPFQWQHIYLPIVSTSLHHLLDAPVPFLMGIQRRDGAQRSSLHLPHEANLCFVDIDNHCVETPEDLPAFPDQAELVQELSEVLLRFGLSPQGGVITKPTTTSPRLSSLVLEDLMEDRRNGNLGGEELAVLERLQALAQRCGGGKMSDSGKTLGLFEEEEEELKSAKLNIQIREVFAGRFAAMFGRYEEFVIHSALDLDSWLSNREGTLNFDKGSFLSVQPVTHLRFLSRFLETSMFSFFVDGKVISHWADREPQQQLFDNRLERERLYDTDGVDSRNCSYRKCTTLFESAQAIEHRLLKADHTAIHPHLLDMRIGQGRHQPGYFPKLQADVLAQGQNTNRWSGRVTASRRTDPKRLTAADQSGVDNEQRQKHTFARKNLRQAKLLDPSPEAVTQTHREFVDGLLSECRLKTKRMLMERMGKESAELGQGEANITGLQENTLIHSLCDLLERTWGHGLQLKQGKSALWSHLLHYQAEQEKTETPTEPQSGFNGSDQRTLDDGAVPLRGSLLQDVRFIQTMSEGLSDVGQARAWIHLALEKKMLSQHLKELLTNQELLRQLYKPHAFLLFEEEREQFLFHLLSLNTVDYLCFTHVFTSISIQYRVAIIPMKKLSIAMATVNPWVCVSGELGDSGVRQIPKNTQEIFFQCKNLGRLSTLQLGQENSGLLAKCLIDSVMVYNEITGHTYKFPCGRWLGKGVGDGSLERVLIGQLVSPGGEEDAGRWTGTPPELASPSQAVRAVLGSLGSRSRMLSVEVQEDMREAANNLVKYFHKHEQERGNLTVLLCGEGGLVPSLEKFLLHGLKTNRLFQRNVFVWDFVEKAVASMETDDQMGDLHGSTLTKGPPCDSLCHYVNAINVSPRNIGKEGKFQLFVCLGIRDQLLFQWLPLLAECPLTARTYEEGALLRDRAAVHSLSRMLHTLNEFTIILETALVKGVDL</sequence>
<dbReference type="InterPro" id="IPR005112">
    <property type="entry name" value="dDENN_dom"/>
</dbReference>
<dbReference type="SMART" id="SM00801">
    <property type="entry name" value="dDENN"/>
    <property type="match status" value="1"/>
</dbReference>
<dbReference type="PROSITE" id="PS50211">
    <property type="entry name" value="DENN"/>
    <property type="match status" value="1"/>
</dbReference>
<dbReference type="SMART" id="SM00593">
    <property type="entry name" value="RUN"/>
    <property type="match status" value="2"/>
</dbReference>
<reference evidence="11" key="2">
    <citation type="submission" date="2025-08" db="UniProtKB">
        <authorList>
            <consortium name="Ensembl"/>
        </authorList>
    </citation>
    <scope>IDENTIFICATION</scope>
</reference>
<feature type="domain" description="RUN" evidence="10">
    <location>
        <begin position="1035"/>
        <end position="1186"/>
    </location>
</feature>
<evidence type="ECO:0000256" key="3">
    <source>
        <dbReference type="ARBA" id="ARBA00022658"/>
    </source>
</evidence>
<name>A0A3Q1JGJ6_ANATE</name>
<evidence type="ECO:0000259" key="9">
    <source>
        <dbReference type="PROSITE" id="PS50211"/>
    </source>
</evidence>
<feature type="region of interest" description="Disordered" evidence="7">
    <location>
        <begin position="65"/>
        <end position="92"/>
    </location>
</feature>
<evidence type="ECO:0000256" key="6">
    <source>
        <dbReference type="PROSITE-ProRule" id="PRU00152"/>
    </source>
</evidence>
<feature type="region of interest" description="Disordered" evidence="7">
    <location>
        <begin position="597"/>
        <end position="625"/>
    </location>
</feature>
<feature type="domain" description="UDENN" evidence="9">
    <location>
        <begin position="1"/>
        <end position="505"/>
    </location>
</feature>
<dbReference type="InterPro" id="IPR037213">
    <property type="entry name" value="Run_dom_sf"/>
</dbReference>
<evidence type="ECO:0000256" key="4">
    <source>
        <dbReference type="ARBA" id="ARBA00022737"/>
    </source>
</evidence>
<dbReference type="InterPro" id="IPR005113">
    <property type="entry name" value="uDENN_dom"/>
</dbReference>
<dbReference type="Pfam" id="PF03456">
    <property type="entry name" value="uDENN"/>
    <property type="match status" value="1"/>
</dbReference>
<dbReference type="InterPro" id="IPR004012">
    <property type="entry name" value="Run_dom"/>
</dbReference>
<keyword evidence="12" id="KW-1185">Reference proteome</keyword>
<evidence type="ECO:0000259" key="8">
    <source>
        <dbReference type="PROSITE" id="PS50095"/>
    </source>
</evidence>
<comment type="subcellular location">
    <subcellularLocation>
        <location evidence="1">Membrane</location>
    </subcellularLocation>
</comment>
<keyword evidence="4" id="KW-0677">Repeat</keyword>
<evidence type="ECO:0000313" key="12">
    <source>
        <dbReference type="Proteomes" id="UP000265040"/>
    </source>
</evidence>
<dbReference type="InterPro" id="IPR037516">
    <property type="entry name" value="Tripartite_DENN"/>
</dbReference>
<dbReference type="InParanoid" id="A0A3Q1JGJ6"/>
<dbReference type="PANTHER" id="PTHR46070:SF3">
    <property type="entry name" value="DENN DOMAIN-CONTAINING PROTEIN 5B"/>
    <property type="match status" value="1"/>
</dbReference>
<comment type="caution">
    <text evidence="6">Lacks conserved residue(s) required for the propagation of feature annotation.</text>
</comment>
<dbReference type="GeneTree" id="ENSGT00940000153678"/>
<dbReference type="GO" id="GO:0031267">
    <property type="term" value="F:small GTPase binding"/>
    <property type="evidence" value="ECO:0007669"/>
    <property type="project" value="InterPro"/>
</dbReference>
<evidence type="ECO:0000256" key="2">
    <source>
        <dbReference type="ARBA" id="ARBA00006664"/>
    </source>
</evidence>
<dbReference type="Gene3D" id="2.60.60.20">
    <property type="entry name" value="PLAT/LH2 domain"/>
    <property type="match status" value="1"/>
</dbReference>
<dbReference type="PROSITE" id="PS50826">
    <property type="entry name" value="RUN"/>
    <property type="match status" value="2"/>
</dbReference>
<evidence type="ECO:0000256" key="1">
    <source>
        <dbReference type="ARBA" id="ARBA00004370"/>
    </source>
</evidence>
<evidence type="ECO:0000259" key="10">
    <source>
        <dbReference type="PROSITE" id="PS50826"/>
    </source>
</evidence>
<evidence type="ECO:0000313" key="11">
    <source>
        <dbReference type="Ensembl" id="ENSATEP00000032110.2"/>
    </source>
</evidence>
<dbReference type="CDD" id="cd01757">
    <property type="entry name" value="PLAT_RAB6IP1"/>
    <property type="match status" value="1"/>
</dbReference>
<dbReference type="InterPro" id="IPR036392">
    <property type="entry name" value="PLAT/LH2_dom_sf"/>
</dbReference>
<dbReference type="GO" id="GO:0016020">
    <property type="term" value="C:membrane"/>
    <property type="evidence" value="ECO:0007669"/>
    <property type="project" value="UniProtKB-SubCell"/>
</dbReference>
<dbReference type="SMART" id="SM00799">
    <property type="entry name" value="DENN"/>
    <property type="match status" value="1"/>
</dbReference>